<evidence type="ECO:0000256" key="6">
    <source>
        <dbReference type="SAM" id="Phobius"/>
    </source>
</evidence>
<feature type="transmembrane region" description="Helical" evidence="6">
    <location>
        <begin position="306"/>
        <end position="323"/>
    </location>
</feature>
<feature type="transmembrane region" description="Helical" evidence="6">
    <location>
        <begin position="63"/>
        <end position="84"/>
    </location>
</feature>
<accession>A0ABT0ACQ7</accession>
<evidence type="ECO:0000256" key="5">
    <source>
        <dbReference type="ARBA" id="ARBA00023136"/>
    </source>
</evidence>
<feature type="transmembrane region" description="Helical" evidence="6">
    <location>
        <begin position="509"/>
        <end position="530"/>
    </location>
</feature>
<keyword evidence="4 6" id="KW-1133">Transmembrane helix</keyword>
<name>A0ABT0ACQ7_9SPHN</name>
<dbReference type="PROSITE" id="PS50850">
    <property type="entry name" value="MFS"/>
    <property type="match status" value="1"/>
</dbReference>
<sequence length="548" mass="57569">MVQPVKADATPSAPPLASDDRIGTAGWRILTLICAAQAMSLLDRQILSILASDIRADLNIGDAELGLLYGTVFALFYALFSLPLGRLADGWIRTKLLAICIAIWSVSTLMAAFASGFALLALSRLGVGIGEAAAQPTGNSLIFDVIPKGRRSFAMAAVAIAIALGLGASMMLGGIAADWWNHAFTTGAPLGLSGWQFAFVVAALPGFILVLLLLREPEPERGKSDGIATKKDPAPFKASLALFAAVAPITNWAMLHRRGAPARSWIANIAGLALIVAACTTIAQLAQHFSPRPAIDFGVLAVNPHVLQWSVVGFGAFVILNLFQSLKLSDRPAHTAIASPTLLLLMGAGALQYAINYGVMGFTPSFLMRSYGLSARETGLNFGLLSAGLGMLGPLVAGPLADKANRYLPGAGRIGLTLASLGLSPLLAIWVYTAPEASSFYLRFTLYSLVLTMWMPPLYAMMYDLVLPRMRGVTSSAFVMISTLSGLGIGPYAVGMISDANGGNLGSAILSVNLVAPVIVVCLILAMLFVKRDENSLVARCRAAGEPV</sequence>
<feature type="transmembrane region" description="Helical" evidence="6">
    <location>
        <begin position="153"/>
        <end position="175"/>
    </location>
</feature>
<feature type="transmembrane region" description="Helical" evidence="6">
    <location>
        <begin position="335"/>
        <end position="359"/>
    </location>
</feature>
<dbReference type="EMBL" id="JALHAT010000014">
    <property type="protein sequence ID" value="MCJ1960973.1"/>
    <property type="molecule type" value="Genomic_DNA"/>
</dbReference>
<gene>
    <name evidence="8" type="ORF">MTR65_09805</name>
</gene>
<keyword evidence="9" id="KW-1185">Reference proteome</keyword>
<dbReference type="Gene3D" id="1.20.1250.20">
    <property type="entry name" value="MFS general substrate transporter like domains"/>
    <property type="match status" value="2"/>
</dbReference>
<evidence type="ECO:0000313" key="9">
    <source>
        <dbReference type="Proteomes" id="UP001162802"/>
    </source>
</evidence>
<feature type="transmembrane region" description="Helical" evidence="6">
    <location>
        <begin position="379"/>
        <end position="401"/>
    </location>
</feature>
<proteinExistence type="predicted"/>
<comment type="subcellular location">
    <subcellularLocation>
        <location evidence="1">Membrane</location>
        <topology evidence="1">Multi-pass membrane protein</topology>
    </subcellularLocation>
</comment>
<dbReference type="InterPro" id="IPR044770">
    <property type="entry name" value="MFS_spinster-like"/>
</dbReference>
<organism evidence="8 9">
    <name type="scientific">Novosphingobium mangrovi</name>
    <name type="common">ex Hu et al. 2023</name>
    <dbReference type="NCBI Taxonomy" id="2930094"/>
    <lineage>
        <taxon>Bacteria</taxon>
        <taxon>Pseudomonadati</taxon>
        <taxon>Pseudomonadota</taxon>
        <taxon>Alphaproteobacteria</taxon>
        <taxon>Sphingomonadales</taxon>
        <taxon>Sphingomonadaceae</taxon>
        <taxon>Novosphingobium</taxon>
    </lineage>
</organism>
<dbReference type="PANTHER" id="PTHR23505:SF79">
    <property type="entry name" value="PROTEIN SPINSTER"/>
    <property type="match status" value="1"/>
</dbReference>
<dbReference type="InterPro" id="IPR011701">
    <property type="entry name" value="MFS"/>
</dbReference>
<evidence type="ECO:0000256" key="2">
    <source>
        <dbReference type="ARBA" id="ARBA00022448"/>
    </source>
</evidence>
<evidence type="ECO:0000256" key="4">
    <source>
        <dbReference type="ARBA" id="ARBA00022989"/>
    </source>
</evidence>
<keyword evidence="5 6" id="KW-0472">Membrane</keyword>
<comment type="caution">
    <text evidence="8">The sequence shown here is derived from an EMBL/GenBank/DDBJ whole genome shotgun (WGS) entry which is preliminary data.</text>
</comment>
<evidence type="ECO:0000256" key="1">
    <source>
        <dbReference type="ARBA" id="ARBA00004141"/>
    </source>
</evidence>
<dbReference type="Pfam" id="PF07690">
    <property type="entry name" value="MFS_1"/>
    <property type="match status" value="1"/>
</dbReference>
<dbReference type="SUPFAM" id="SSF103473">
    <property type="entry name" value="MFS general substrate transporter"/>
    <property type="match status" value="1"/>
</dbReference>
<keyword evidence="2" id="KW-0813">Transport</keyword>
<feature type="domain" description="Major facilitator superfamily (MFS) profile" evidence="7">
    <location>
        <begin position="29"/>
        <end position="534"/>
    </location>
</feature>
<feature type="transmembrane region" description="Helical" evidence="6">
    <location>
        <begin position="444"/>
        <end position="466"/>
    </location>
</feature>
<feature type="transmembrane region" description="Helical" evidence="6">
    <location>
        <begin position="195"/>
        <end position="214"/>
    </location>
</feature>
<feature type="transmembrane region" description="Helical" evidence="6">
    <location>
        <begin position="478"/>
        <end position="497"/>
    </location>
</feature>
<reference evidence="8" key="1">
    <citation type="submission" date="2022-03" db="EMBL/GenBank/DDBJ databases">
        <title>Identification of a novel bacterium isolated from mangrove sediments.</title>
        <authorList>
            <person name="Pan X."/>
        </authorList>
    </citation>
    <scope>NUCLEOTIDE SEQUENCE</scope>
    <source>
        <strain evidence="8">B2637</strain>
    </source>
</reference>
<keyword evidence="3 6" id="KW-0812">Transmembrane</keyword>
<protein>
    <submittedName>
        <fullName evidence="8">MFS transporter</fullName>
    </submittedName>
</protein>
<feature type="transmembrane region" description="Helical" evidence="6">
    <location>
        <begin position="265"/>
        <end position="286"/>
    </location>
</feature>
<dbReference type="InterPro" id="IPR020846">
    <property type="entry name" value="MFS_dom"/>
</dbReference>
<dbReference type="PANTHER" id="PTHR23505">
    <property type="entry name" value="SPINSTER"/>
    <property type="match status" value="1"/>
</dbReference>
<dbReference type="Proteomes" id="UP001162802">
    <property type="component" value="Unassembled WGS sequence"/>
</dbReference>
<feature type="transmembrane region" description="Helical" evidence="6">
    <location>
        <begin position="413"/>
        <end position="432"/>
    </location>
</feature>
<evidence type="ECO:0000313" key="8">
    <source>
        <dbReference type="EMBL" id="MCJ1960973.1"/>
    </source>
</evidence>
<evidence type="ECO:0000256" key="3">
    <source>
        <dbReference type="ARBA" id="ARBA00022692"/>
    </source>
</evidence>
<dbReference type="InterPro" id="IPR036259">
    <property type="entry name" value="MFS_trans_sf"/>
</dbReference>
<evidence type="ECO:0000259" key="7">
    <source>
        <dbReference type="PROSITE" id="PS50850"/>
    </source>
</evidence>
<feature type="transmembrane region" description="Helical" evidence="6">
    <location>
        <begin position="96"/>
        <end position="122"/>
    </location>
</feature>